<keyword evidence="3" id="KW-1185">Reference proteome</keyword>
<accession>A0A5S6QH90</accession>
<dbReference type="WBParaSite" id="TMUE_2000006505.1">
    <property type="protein sequence ID" value="TMUE_2000006505.1"/>
    <property type="gene ID" value="WBGene00291887"/>
</dbReference>
<evidence type="ECO:0000313" key="3">
    <source>
        <dbReference type="Proteomes" id="UP000046395"/>
    </source>
</evidence>
<feature type="compositionally biased region" description="Polar residues" evidence="2">
    <location>
        <begin position="675"/>
        <end position="697"/>
    </location>
</feature>
<evidence type="ECO:0000313" key="4">
    <source>
        <dbReference type="WBParaSite" id="TMUE_2000006505.1"/>
    </source>
</evidence>
<evidence type="ECO:0000256" key="2">
    <source>
        <dbReference type="SAM" id="MobiDB-lite"/>
    </source>
</evidence>
<proteinExistence type="predicted"/>
<name>A0A5S6QH90_TRIMR</name>
<dbReference type="Proteomes" id="UP000046395">
    <property type="component" value="Unassembled WGS sequence"/>
</dbReference>
<keyword evidence="1" id="KW-0175">Coiled coil</keyword>
<organism evidence="3 4">
    <name type="scientific">Trichuris muris</name>
    <name type="common">Mouse whipworm</name>
    <dbReference type="NCBI Taxonomy" id="70415"/>
    <lineage>
        <taxon>Eukaryota</taxon>
        <taxon>Metazoa</taxon>
        <taxon>Ecdysozoa</taxon>
        <taxon>Nematoda</taxon>
        <taxon>Enoplea</taxon>
        <taxon>Dorylaimia</taxon>
        <taxon>Trichinellida</taxon>
        <taxon>Trichuridae</taxon>
        <taxon>Trichuris</taxon>
    </lineage>
</organism>
<feature type="coiled-coil region" evidence="1">
    <location>
        <begin position="227"/>
        <end position="345"/>
    </location>
</feature>
<feature type="region of interest" description="Disordered" evidence="2">
    <location>
        <begin position="175"/>
        <end position="212"/>
    </location>
</feature>
<dbReference type="AlphaFoldDB" id="A0A5S6QH90"/>
<feature type="region of interest" description="Disordered" evidence="2">
    <location>
        <begin position="646"/>
        <end position="697"/>
    </location>
</feature>
<evidence type="ECO:0000256" key="1">
    <source>
        <dbReference type="SAM" id="Coils"/>
    </source>
</evidence>
<sequence>MAVLDEKKVRSLINWLNLEIGSVFPPVNSLEQLTDFDQISWLTSHLKGSDAPEHSTSVKNKQMAVLDFLRRSYSASVIACLRFGGDGILSNDSTNLGAILALLLNYALSMDQQNERHVELVQHKMNISDQYCIMDICKTMAEQPDTSWTKILTASSGQTVKSNLDDKLSGEILNATTPSVDDSSVGNTSALSPNEAESSMSPPRRTNSTLSSYRKFRNSVRRKWELMRNTERQLAEKNAEIEMLTMEAQQLKLQLRDSGASNNELLSSLATERRNRQDCEERLELLKVENQELRADNGRLTGQLSAMSAKFGTLRLQVDKQQGDLEAMNNENEALRSQLSSQRSLAKSWHEKFLEAEESLHATKRESDQTIREQMDRIGLLQVEKRQLSDKLDEETALHELLKNNYSDQKNFIKSLLAKFRILKDCTEKLNAKLKTCESCLEECSAAKEWAAQLASKLESCMLNLKEQRSQNDCLTAELCRAGDPGSVRQHFTSTPRIFSDQPKSGNAFNGADEEECGSYNRIAELKRSLEDDLSNINNPEVGNVEVFADRDGLSNTSAKVQEILKNSINHELKCDRSSSCDTFVSMNCDGSEPLGAEEDMSMRLKQCLPSNDGERGESDLLSSFSMSVSGSRHIYLNPVCSSSAYPQSKEAENPVPEDGVFKRPAAPRMKSESDQTISSVEPASKSMTSTSSGTPTWRQWNRRLTLLNQRNSRYPLHLKSSYPIETQSIIDTDLEEELKQSNGLQSSSVMRVIDRLETTSKSEKKVSDKSVMRKAVSSARKAITGYHRNRSSKTSQAVSAERKPKQPAVSFFIGNTPRKKKTLKNNAVAAK</sequence>
<feature type="region of interest" description="Disordered" evidence="2">
    <location>
        <begin position="783"/>
        <end position="832"/>
    </location>
</feature>
<protein>
    <submittedName>
        <fullName evidence="4">HOOK N-terminal domain-containing protein</fullName>
    </submittedName>
</protein>
<reference evidence="4" key="1">
    <citation type="submission" date="2019-12" db="UniProtKB">
        <authorList>
            <consortium name="WormBaseParasite"/>
        </authorList>
    </citation>
    <scope>IDENTIFICATION</scope>
</reference>